<dbReference type="CDD" id="cd15841">
    <property type="entry name" value="SNARE_Qc"/>
    <property type="match status" value="1"/>
</dbReference>
<dbReference type="Proteomes" id="UP001281761">
    <property type="component" value="Unassembled WGS sequence"/>
</dbReference>
<gene>
    <name evidence="3" type="ORF">BLNAU_18623</name>
</gene>
<sequence>MATPEGLTSTFSDIESKIDALLSSINKRNTDIENGTPRQQTIRIHNENKKNLQALEKTFQKAQMDYRACVLASELTPLQARNFSGQMEQFEQQINEAKQIITKHDGNEPIVGTSEVHGETEHTRQMTDQEMIENADRQIDRQNDLLDVHHTKMQRNIQKGQAISDTLDQQDKQIDRVNEKAVKETDRTNATTAKMKRISTKSALVLYIVLVVLILVFIIQMATKNFGLGFWDKK</sequence>
<accession>A0ABQ9X4F4</accession>
<feature type="transmembrane region" description="Helical" evidence="2">
    <location>
        <begin position="204"/>
        <end position="223"/>
    </location>
</feature>
<dbReference type="EMBL" id="JARBJD010000228">
    <property type="protein sequence ID" value="KAK2946458.1"/>
    <property type="molecule type" value="Genomic_DNA"/>
</dbReference>
<evidence type="ECO:0000313" key="3">
    <source>
        <dbReference type="EMBL" id="KAK2946458.1"/>
    </source>
</evidence>
<evidence type="ECO:0000256" key="2">
    <source>
        <dbReference type="SAM" id="Phobius"/>
    </source>
</evidence>
<proteinExistence type="predicted"/>
<keyword evidence="1" id="KW-0175">Coiled coil</keyword>
<keyword evidence="2" id="KW-1133">Transmembrane helix</keyword>
<keyword evidence="2" id="KW-0812">Transmembrane</keyword>
<feature type="coiled-coil region" evidence="1">
    <location>
        <begin position="45"/>
        <end position="107"/>
    </location>
</feature>
<organism evidence="3 4">
    <name type="scientific">Blattamonas nauphoetae</name>
    <dbReference type="NCBI Taxonomy" id="2049346"/>
    <lineage>
        <taxon>Eukaryota</taxon>
        <taxon>Metamonada</taxon>
        <taxon>Preaxostyla</taxon>
        <taxon>Oxymonadida</taxon>
        <taxon>Blattamonas</taxon>
    </lineage>
</organism>
<keyword evidence="4" id="KW-1185">Reference proteome</keyword>
<evidence type="ECO:0000256" key="1">
    <source>
        <dbReference type="SAM" id="Coils"/>
    </source>
</evidence>
<reference evidence="3 4" key="1">
    <citation type="journal article" date="2022" name="bioRxiv">
        <title>Genomics of Preaxostyla Flagellates Illuminates Evolutionary Transitions and the Path Towards Mitochondrial Loss.</title>
        <authorList>
            <person name="Novak L.V.F."/>
            <person name="Treitli S.C."/>
            <person name="Pyrih J."/>
            <person name="Halakuc P."/>
            <person name="Pipaliya S.V."/>
            <person name="Vacek V."/>
            <person name="Brzon O."/>
            <person name="Soukal P."/>
            <person name="Eme L."/>
            <person name="Dacks J.B."/>
            <person name="Karnkowska A."/>
            <person name="Elias M."/>
            <person name="Hampl V."/>
        </authorList>
    </citation>
    <scope>NUCLEOTIDE SEQUENCE [LARGE SCALE GENOMIC DNA]</scope>
    <source>
        <strain evidence="3">NAU3</strain>
        <tissue evidence="3">Gut</tissue>
    </source>
</reference>
<evidence type="ECO:0000313" key="4">
    <source>
        <dbReference type="Proteomes" id="UP001281761"/>
    </source>
</evidence>
<keyword evidence="2" id="KW-0472">Membrane</keyword>
<protein>
    <recommendedName>
        <fullName evidence="5">t-SNARE coiled-coil homology domain-containing protein</fullName>
    </recommendedName>
</protein>
<name>A0ABQ9X4F4_9EUKA</name>
<comment type="caution">
    <text evidence="3">The sequence shown here is derived from an EMBL/GenBank/DDBJ whole genome shotgun (WGS) entry which is preliminary data.</text>
</comment>
<evidence type="ECO:0008006" key="5">
    <source>
        <dbReference type="Google" id="ProtNLM"/>
    </source>
</evidence>